<dbReference type="AlphaFoldDB" id="A0A3M0FUX7"/>
<gene>
    <name evidence="1" type="ORF">D9543_11355</name>
</gene>
<proteinExistence type="predicted"/>
<comment type="caution">
    <text evidence="1">The sequence shown here is derived from an EMBL/GenBank/DDBJ whole genome shotgun (WGS) entry which is preliminary data.</text>
</comment>
<dbReference type="EMBL" id="REGC01000034">
    <property type="protein sequence ID" value="RMB56308.1"/>
    <property type="molecule type" value="Genomic_DNA"/>
</dbReference>
<evidence type="ECO:0000313" key="1">
    <source>
        <dbReference type="EMBL" id="RMB56308.1"/>
    </source>
</evidence>
<organism evidence="1 2">
    <name type="scientific">Corynebacterium macginleyi</name>
    <dbReference type="NCBI Taxonomy" id="38290"/>
    <lineage>
        <taxon>Bacteria</taxon>
        <taxon>Bacillati</taxon>
        <taxon>Actinomycetota</taxon>
        <taxon>Actinomycetes</taxon>
        <taxon>Mycobacteriales</taxon>
        <taxon>Corynebacteriaceae</taxon>
        <taxon>Corynebacterium</taxon>
    </lineage>
</organism>
<protein>
    <submittedName>
        <fullName evidence="1">Uncharacterized protein</fullName>
    </submittedName>
</protein>
<name>A0A3M0FUX7_9CORY</name>
<reference evidence="1 2" key="1">
    <citation type="submission" date="2018-10" db="EMBL/GenBank/DDBJ databases">
        <title>Corynebacterium macginleyi genome sequencing and assembly of the type strain and two clinical samples.</title>
        <authorList>
            <person name="Bernier A.-M."/>
            <person name="Bernard K."/>
        </authorList>
    </citation>
    <scope>NUCLEOTIDE SEQUENCE [LARGE SCALE GENOMIC DNA]</scope>
    <source>
        <strain evidence="1 2">NML 120205</strain>
    </source>
</reference>
<sequence>MRTFAQAITGLVRTNDPDLYKGAHGVHYSDRIYEAAELLDQAMKDPAQITGIVPPGPCDILAVALDAVEVVLKTIPRANDYAHAIRDAAEVLARVVPVAAQQASYSGSALAGWFMRMNEILPVEQIDLDPVYLAPALGEEGVARIRSWNTSEQGSGYVGRRLAVLEGTSEAILRTHGLQGSVATRSEEIIAGFCEIGRYDLAFDWAEKAIDECAVEETRNIAWRWAVLATEHFPEHSERVARSVFDTYPELASAQQLYAAGTDKAKSAAHIQTTLAAKPWDLAMFQHLCLEDSERAWSTVVKAGMEESMAQRFLDELPEQALPSVRDDVATYLDSTRVGRDMGIELLHTMREKSAELGEPWEADFNAFLTDLRRRYAKRHVILRRLDEVSLIA</sequence>
<accession>A0A3M0FUX7</accession>
<dbReference type="RefSeq" id="WP_121928307.1">
    <property type="nucleotide sequence ID" value="NZ_JAACCH010000004.1"/>
</dbReference>
<dbReference type="Proteomes" id="UP000270649">
    <property type="component" value="Unassembled WGS sequence"/>
</dbReference>
<evidence type="ECO:0000313" key="2">
    <source>
        <dbReference type="Proteomes" id="UP000270649"/>
    </source>
</evidence>